<evidence type="ECO:0000313" key="6">
    <source>
        <dbReference type="EMBL" id="CAB1368515.1"/>
    </source>
</evidence>
<dbReference type="GO" id="GO:0005829">
    <property type="term" value="C:cytosol"/>
    <property type="evidence" value="ECO:0007669"/>
    <property type="project" value="TreeGrafter"/>
</dbReference>
<dbReference type="Proteomes" id="UP000515733">
    <property type="component" value="Chromosome"/>
</dbReference>
<evidence type="ECO:0000313" key="7">
    <source>
        <dbReference type="Proteomes" id="UP000515733"/>
    </source>
</evidence>
<organism evidence="6 7">
    <name type="scientific">Denitratisoma oestradiolicum</name>
    <dbReference type="NCBI Taxonomy" id="311182"/>
    <lineage>
        <taxon>Bacteria</taxon>
        <taxon>Pseudomonadati</taxon>
        <taxon>Pseudomonadota</taxon>
        <taxon>Betaproteobacteria</taxon>
        <taxon>Nitrosomonadales</taxon>
        <taxon>Sterolibacteriaceae</taxon>
        <taxon>Denitratisoma</taxon>
    </lineage>
</organism>
<dbReference type="Gene3D" id="3.30.420.10">
    <property type="entry name" value="Ribonuclease H-like superfamily/Ribonuclease H"/>
    <property type="match status" value="1"/>
</dbReference>
<evidence type="ECO:0000256" key="4">
    <source>
        <dbReference type="ARBA" id="ARBA00049244"/>
    </source>
</evidence>
<dbReference type="GO" id="GO:0045004">
    <property type="term" value="P:DNA replication proofreading"/>
    <property type="evidence" value="ECO:0007669"/>
    <property type="project" value="TreeGrafter"/>
</dbReference>
<sequence>MNTWAVIDFETTGLSPDQGARPTEIAVVLVQDGQLVDRYQSLMNPGVPIPYDIQALTGISNDMVRRAPAVATVMAEAAAFVGTHPLLAHNAAFDKKFWDAELRRLSLMRQQEFACSMLLARRIFPEAPNHKLGTLVQSLRLPATGRYHRALADAEATAYLLLRLKQELRMRFKLPGISHDLLLAIQGVSRSAMDGCVAKFGQGAG</sequence>
<dbReference type="GO" id="GO:0008408">
    <property type="term" value="F:3'-5' exonuclease activity"/>
    <property type="evidence" value="ECO:0007669"/>
    <property type="project" value="TreeGrafter"/>
</dbReference>
<comment type="catalytic activity">
    <reaction evidence="4">
        <text>DNA(n) + a 2'-deoxyribonucleoside 5'-triphosphate = DNA(n+1) + diphosphate</text>
        <dbReference type="Rhea" id="RHEA:22508"/>
        <dbReference type="Rhea" id="RHEA-COMP:17339"/>
        <dbReference type="Rhea" id="RHEA-COMP:17340"/>
        <dbReference type="ChEBI" id="CHEBI:33019"/>
        <dbReference type="ChEBI" id="CHEBI:61560"/>
        <dbReference type="ChEBI" id="CHEBI:173112"/>
        <dbReference type="EC" id="2.7.7.7"/>
    </reaction>
</comment>
<keyword evidence="7" id="KW-1185">Reference proteome</keyword>
<dbReference type="OrthoDB" id="9803913at2"/>
<dbReference type="GO" id="GO:0003677">
    <property type="term" value="F:DNA binding"/>
    <property type="evidence" value="ECO:0007669"/>
    <property type="project" value="InterPro"/>
</dbReference>
<gene>
    <name evidence="6" type="ORF">DENOEST_1350</name>
</gene>
<dbReference type="InterPro" id="IPR006054">
    <property type="entry name" value="DnaQ"/>
</dbReference>
<dbReference type="CDD" id="cd06127">
    <property type="entry name" value="DEDDh"/>
    <property type="match status" value="1"/>
</dbReference>
<dbReference type="PANTHER" id="PTHR30231:SF37">
    <property type="entry name" value="EXODEOXYRIBONUCLEASE 10"/>
    <property type="match status" value="1"/>
</dbReference>
<dbReference type="AlphaFoldDB" id="A0A6S6XUN2"/>
<dbReference type="SMART" id="SM00479">
    <property type="entry name" value="EXOIII"/>
    <property type="match status" value="1"/>
</dbReference>
<dbReference type="NCBIfam" id="TIGR00573">
    <property type="entry name" value="dnaq"/>
    <property type="match status" value="1"/>
</dbReference>
<dbReference type="RefSeq" id="WP_145769626.1">
    <property type="nucleotide sequence ID" value="NZ_LR778301.1"/>
</dbReference>
<comment type="subunit">
    <text evidence="3">DNA polymerase III contains a core (composed of alpha, epsilon and theta chains) that associates with a tau subunit. This core dimerizes to form the POLIII' complex. PolIII' associates with the gamma complex (composed of gamma, delta, delta', psi and chi chains) and with the beta chain to form the complete DNA polymerase III complex.</text>
</comment>
<evidence type="ECO:0000256" key="1">
    <source>
        <dbReference type="ARBA" id="ARBA00012417"/>
    </source>
</evidence>
<dbReference type="EMBL" id="LR778301">
    <property type="protein sequence ID" value="CAB1368515.1"/>
    <property type="molecule type" value="Genomic_DNA"/>
</dbReference>
<reference evidence="6 7" key="1">
    <citation type="submission" date="2020-03" db="EMBL/GenBank/DDBJ databases">
        <authorList>
            <consortium name="Genoscope - CEA"/>
            <person name="William W."/>
        </authorList>
    </citation>
    <scope>NUCLEOTIDE SEQUENCE [LARGE SCALE GENOMIC DNA]</scope>
    <source>
        <strain evidence="7">DSM 16959</strain>
    </source>
</reference>
<dbReference type="PANTHER" id="PTHR30231">
    <property type="entry name" value="DNA POLYMERASE III SUBUNIT EPSILON"/>
    <property type="match status" value="1"/>
</dbReference>
<dbReference type="Pfam" id="PF00929">
    <property type="entry name" value="RNase_T"/>
    <property type="match status" value="1"/>
</dbReference>
<feature type="domain" description="Exonuclease" evidence="5">
    <location>
        <begin position="3"/>
        <end position="170"/>
    </location>
</feature>
<protein>
    <recommendedName>
        <fullName evidence="1">DNA-directed DNA polymerase</fullName>
        <ecNumber evidence="1">2.7.7.7</ecNumber>
    </recommendedName>
</protein>
<dbReference type="EC" id="2.7.7.7" evidence="1"/>
<dbReference type="KEGG" id="doe:DENOEST_1350"/>
<comment type="function">
    <text evidence="2">DNA polymerase III is a complex, multichain enzyme responsible for most of the replicative synthesis in bacteria. The epsilon subunit contain the editing function and is a proofreading 3'-5' exonuclease.</text>
</comment>
<evidence type="ECO:0000256" key="2">
    <source>
        <dbReference type="ARBA" id="ARBA00025483"/>
    </source>
</evidence>
<dbReference type="SUPFAM" id="SSF53098">
    <property type="entry name" value="Ribonuclease H-like"/>
    <property type="match status" value="1"/>
</dbReference>
<name>A0A6S6XUN2_9PROT</name>
<dbReference type="InterPro" id="IPR013520">
    <property type="entry name" value="Ribonucl_H"/>
</dbReference>
<dbReference type="FunFam" id="3.30.420.10:FF:000045">
    <property type="entry name" value="3'-5' exonuclease DinG"/>
    <property type="match status" value="1"/>
</dbReference>
<evidence type="ECO:0000256" key="3">
    <source>
        <dbReference type="ARBA" id="ARBA00026073"/>
    </source>
</evidence>
<proteinExistence type="predicted"/>
<accession>A0A6S6XUN2</accession>
<evidence type="ECO:0000259" key="5">
    <source>
        <dbReference type="SMART" id="SM00479"/>
    </source>
</evidence>
<dbReference type="InterPro" id="IPR036397">
    <property type="entry name" value="RNaseH_sf"/>
</dbReference>
<dbReference type="GO" id="GO:0003887">
    <property type="term" value="F:DNA-directed DNA polymerase activity"/>
    <property type="evidence" value="ECO:0007669"/>
    <property type="project" value="UniProtKB-EC"/>
</dbReference>
<dbReference type="InterPro" id="IPR012337">
    <property type="entry name" value="RNaseH-like_sf"/>
</dbReference>